<dbReference type="Proteomes" id="UP001201020">
    <property type="component" value="Chromosome"/>
</dbReference>
<dbReference type="CDD" id="cd00156">
    <property type="entry name" value="REC"/>
    <property type="match status" value="1"/>
</dbReference>
<evidence type="ECO:0000256" key="1">
    <source>
        <dbReference type="ARBA" id="ARBA00022553"/>
    </source>
</evidence>
<evidence type="ECO:0000313" key="3">
    <source>
        <dbReference type="EMBL" id="UJG40903.1"/>
    </source>
</evidence>
<proteinExistence type="predicted"/>
<organism evidence="3">
    <name type="scientific">Candidatus Heimdallarchaeum aukensis</name>
    <dbReference type="NCBI Taxonomy" id="2876573"/>
    <lineage>
        <taxon>Archaea</taxon>
        <taxon>Promethearchaeati</taxon>
        <taxon>Candidatus Heimdallarchaeota</taxon>
        <taxon>Candidatus Heimdallarchaeia (ex Rinke et al. 2021) (nom. nud.)</taxon>
        <taxon>Candidatus Heimdallarchaeales</taxon>
        <taxon>Candidatus Heimdallarchaeaceae</taxon>
        <taxon>Candidatus Heimdallarchaeum</taxon>
    </lineage>
</organism>
<dbReference type="EMBL" id="CP084166">
    <property type="protein sequence ID" value="UJG40903.1"/>
    <property type="molecule type" value="Genomic_DNA"/>
</dbReference>
<dbReference type="SMART" id="SM00448">
    <property type="entry name" value="REC"/>
    <property type="match status" value="1"/>
</dbReference>
<dbReference type="AlphaFoldDB" id="A0A9Y1FLT5"/>
<dbReference type="PANTHER" id="PTHR44591">
    <property type="entry name" value="STRESS RESPONSE REGULATOR PROTEIN 1"/>
    <property type="match status" value="1"/>
</dbReference>
<reference evidence="3" key="1">
    <citation type="journal article" date="2022" name="Nat. Microbiol.">
        <title>Unique mobile elements and scalable gene flow at the prokaryote-eukaryote boundary revealed by circularized Asgard archaea genomes.</title>
        <authorList>
            <person name="Wu F."/>
            <person name="Speth D.R."/>
            <person name="Philosof A."/>
            <person name="Cremiere A."/>
            <person name="Narayanan A."/>
            <person name="Barco R.A."/>
            <person name="Connon S.A."/>
            <person name="Amend J.P."/>
            <person name="Antoshechkin I.A."/>
            <person name="Orphan V.J."/>
        </authorList>
    </citation>
    <scope>NUCLEOTIDE SEQUENCE</scope>
    <source>
        <strain evidence="3">PM71</strain>
    </source>
</reference>
<feature type="domain" description="Response regulatory" evidence="2">
    <location>
        <begin position="4"/>
        <end position="121"/>
    </location>
</feature>
<sequence>MKKLDLIIIEDEGDITNLYKLLFEREGVKVDTILYNGQTAIEKIEESEDELSEKVFLIDNRIPETSGIEVAKRIIEINPDLKDQIIIATADEALTRQDVNELGIKYFLRKPFSLDELVRVYNQIIEKRKKEK</sequence>
<dbReference type="Gene3D" id="3.40.50.2300">
    <property type="match status" value="1"/>
</dbReference>
<dbReference type="InterPro" id="IPR050595">
    <property type="entry name" value="Bact_response_regulator"/>
</dbReference>
<dbReference type="GO" id="GO:0000160">
    <property type="term" value="P:phosphorelay signal transduction system"/>
    <property type="evidence" value="ECO:0007669"/>
    <property type="project" value="InterPro"/>
</dbReference>
<dbReference type="PANTHER" id="PTHR44591:SF3">
    <property type="entry name" value="RESPONSE REGULATORY DOMAIN-CONTAINING PROTEIN"/>
    <property type="match status" value="1"/>
</dbReference>
<name>A0A9Y1FLT5_9ARCH</name>
<dbReference type="Pfam" id="PF00072">
    <property type="entry name" value="Response_reg"/>
    <property type="match status" value="1"/>
</dbReference>
<gene>
    <name evidence="3" type="ORF">K9W45_00245</name>
</gene>
<evidence type="ECO:0000259" key="2">
    <source>
        <dbReference type="SMART" id="SM00448"/>
    </source>
</evidence>
<dbReference type="InterPro" id="IPR001789">
    <property type="entry name" value="Sig_transdc_resp-reg_receiver"/>
</dbReference>
<dbReference type="SUPFAM" id="SSF52172">
    <property type="entry name" value="CheY-like"/>
    <property type="match status" value="1"/>
</dbReference>
<protein>
    <submittedName>
        <fullName evidence="3">Response regulator</fullName>
    </submittedName>
</protein>
<keyword evidence="1" id="KW-0597">Phosphoprotein</keyword>
<accession>A0A9Y1FLT5</accession>
<dbReference type="InterPro" id="IPR011006">
    <property type="entry name" value="CheY-like_superfamily"/>
</dbReference>